<dbReference type="Gene3D" id="3.90.550.10">
    <property type="entry name" value="Spore Coat Polysaccharide Biosynthesis Protein SpsA, Chain A"/>
    <property type="match status" value="1"/>
</dbReference>
<keyword evidence="2" id="KW-0808">Transferase</keyword>
<gene>
    <name evidence="4" type="ORF">HC176_06600</name>
</gene>
<proteinExistence type="predicted"/>
<dbReference type="EMBL" id="JAAVJS010000007">
    <property type="protein sequence ID" value="NJX15155.1"/>
    <property type="molecule type" value="Genomic_DNA"/>
</dbReference>
<evidence type="ECO:0000256" key="1">
    <source>
        <dbReference type="ARBA" id="ARBA00022676"/>
    </source>
</evidence>
<evidence type="ECO:0000313" key="4">
    <source>
        <dbReference type="EMBL" id="NJX15155.1"/>
    </source>
</evidence>
<protein>
    <submittedName>
        <fullName evidence="4">Glycosyltransferase</fullName>
    </submittedName>
</protein>
<dbReference type="Proteomes" id="UP000760545">
    <property type="component" value="Unassembled WGS sequence"/>
</dbReference>
<accession>A0ABX1DA66</accession>
<dbReference type="PANTHER" id="PTHR22916">
    <property type="entry name" value="GLYCOSYLTRANSFERASE"/>
    <property type="match status" value="1"/>
</dbReference>
<organism evidence="4 5">
    <name type="scientific">Tamlana crocina</name>
    <dbReference type="NCBI Taxonomy" id="393006"/>
    <lineage>
        <taxon>Bacteria</taxon>
        <taxon>Pseudomonadati</taxon>
        <taxon>Bacteroidota</taxon>
        <taxon>Flavobacteriia</taxon>
        <taxon>Flavobacteriales</taxon>
        <taxon>Flavobacteriaceae</taxon>
        <taxon>Tamlana</taxon>
    </lineage>
</organism>
<sequence>MSKPLISIIIPVFNSQEHLEKCLSSILNQTFKDFEIIIINDGSTDNSLSICESFEKNHNNIKIYSQNNAGVSIARNNGLDKASGSYICFVDSDDWLDEKFLENFDYSIDSDLQMQGLIIWKEDGNKFETIKFPQKCISNNIIDAIELAEKNNIIRGPYVKLFKSSIIKTNNLNFNPDIAYGEDMIFVFEYLMHISTISITSYAGYYYAHRNNESLTNKYIPFNMRFKFNNEIISLRDKFLQKHSNTNNQSYIDFINYSNAYSLLVLTLGVFDKRSCFDKKERQEKLDLIKKEKINLLYKSHKLPRFFKLIRFILKTFNSRMSELFINQLIKSKNISY</sequence>
<reference evidence="4 5" key="1">
    <citation type="submission" date="2020-03" db="EMBL/GenBank/DDBJ databases">
        <title>Tamlana sp. nov, isolated from XXX.</title>
        <authorList>
            <person name="Cao W.R."/>
        </authorList>
    </citation>
    <scope>NUCLEOTIDE SEQUENCE [LARGE SCALE GENOMIC DNA]</scope>
    <source>
        <strain evidence="4 5">HST1-43</strain>
    </source>
</reference>
<dbReference type="PANTHER" id="PTHR22916:SF51">
    <property type="entry name" value="GLYCOSYLTRANSFERASE EPSH-RELATED"/>
    <property type="match status" value="1"/>
</dbReference>
<keyword evidence="5" id="KW-1185">Reference proteome</keyword>
<dbReference type="InterPro" id="IPR029044">
    <property type="entry name" value="Nucleotide-diphossugar_trans"/>
</dbReference>
<dbReference type="InterPro" id="IPR001173">
    <property type="entry name" value="Glyco_trans_2-like"/>
</dbReference>
<evidence type="ECO:0000256" key="2">
    <source>
        <dbReference type="ARBA" id="ARBA00022679"/>
    </source>
</evidence>
<dbReference type="SUPFAM" id="SSF53448">
    <property type="entry name" value="Nucleotide-diphospho-sugar transferases"/>
    <property type="match status" value="1"/>
</dbReference>
<comment type="caution">
    <text evidence="4">The sequence shown here is derived from an EMBL/GenBank/DDBJ whole genome shotgun (WGS) entry which is preliminary data.</text>
</comment>
<evidence type="ECO:0000259" key="3">
    <source>
        <dbReference type="Pfam" id="PF00535"/>
    </source>
</evidence>
<dbReference type="Pfam" id="PF00535">
    <property type="entry name" value="Glycos_transf_2"/>
    <property type="match status" value="1"/>
</dbReference>
<dbReference type="RefSeq" id="WP_167917401.1">
    <property type="nucleotide sequence ID" value="NZ_JAAVJS010000007.1"/>
</dbReference>
<name>A0ABX1DA66_9FLAO</name>
<evidence type="ECO:0000313" key="5">
    <source>
        <dbReference type="Proteomes" id="UP000760545"/>
    </source>
</evidence>
<dbReference type="CDD" id="cd00761">
    <property type="entry name" value="Glyco_tranf_GTA_type"/>
    <property type="match status" value="1"/>
</dbReference>
<feature type="domain" description="Glycosyltransferase 2-like" evidence="3">
    <location>
        <begin position="7"/>
        <end position="104"/>
    </location>
</feature>
<keyword evidence="1" id="KW-0328">Glycosyltransferase</keyword>